<name>A0A2N6CRL4_9GAMM</name>
<dbReference type="PANTHER" id="PTHR21666">
    <property type="entry name" value="PEPTIDASE-RELATED"/>
    <property type="match status" value="1"/>
</dbReference>
<feature type="signal peptide" evidence="1">
    <location>
        <begin position="1"/>
        <end position="25"/>
    </location>
</feature>
<evidence type="ECO:0000259" key="2">
    <source>
        <dbReference type="Pfam" id="PF01551"/>
    </source>
</evidence>
<sequence>MKPIAPSLSSLLIFCMLLFSSPGHASHSLEGNYVQGGLVVGQTEPGVKVQLDDIAVRVSDQGYFVLGFDRDHAPESRLRLTYPDGHREEQTLKIARREYNIQRIDNLPKRKVTPEKMDLERIRRESALVKAARKRDDPRTDYLSGWEWPVKGRISGVYGSQRILNGQPRRPHFGVDVAAPVGTLVRAPADGIVTLVHPDMFFSGGTLILDHGQHLSSSFLHLSEILVKEGDRIGQGEPIARVGATGRVTGAHLDWRMNFHQYQIDPQLLVPPMEQ</sequence>
<dbReference type="EMBL" id="PKUN01000030">
    <property type="protein sequence ID" value="PLX59734.1"/>
    <property type="molecule type" value="Genomic_DNA"/>
</dbReference>
<dbReference type="GO" id="GO:0004222">
    <property type="term" value="F:metalloendopeptidase activity"/>
    <property type="evidence" value="ECO:0007669"/>
    <property type="project" value="TreeGrafter"/>
</dbReference>
<dbReference type="Proteomes" id="UP000235015">
    <property type="component" value="Unassembled WGS sequence"/>
</dbReference>
<evidence type="ECO:0000256" key="1">
    <source>
        <dbReference type="SAM" id="SignalP"/>
    </source>
</evidence>
<dbReference type="FunFam" id="2.70.70.10:FF:000019">
    <property type="entry name" value="M23 family peptidase"/>
    <property type="match status" value="1"/>
</dbReference>
<organism evidence="3 4">
    <name type="scientific">Sedimenticola selenatireducens</name>
    <dbReference type="NCBI Taxonomy" id="191960"/>
    <lineage>
        <taxon>Bacteria</taxon>
        <taxon>Pseudomonadati</taxon>
        <taxon>Pseudomonadota</taxon>
        <taxon>Gammaproteobacteria</taxon>
        <taxon>Chromatiales</taxon>
        <taxon>Sedimenticolaceae</taxon>
        <taxon>Sedimenticola</taxon>
    </lineage>
</organism>
<dbReference type="CDD" id="cd12797">
    <property type="entry name" value="M23_peptidase"/>
    <property type="match status" value="1"/>
</dbReference>
<dbReference type="InterPro" id="IPR011055">
    <property type="entry name" value="Dup_hybrid_motif"/>
</dbReference>
<keyword evidence="1" id="KW-0732">Signal</keyword>
<dbReference type="PANTHER" id="PTHR21666:SF285">
    <property type="entry name" value="M23 FAMILY METALLOPEPTIDASE"/>
    <property type="match status" value="1"/>
</dbReference>
<dbReference type="Gene3D" id="2.70.70.10">
    <property type="entry name" value="Glucose Permease (Domain IIA)"/>
    <property type="match status" value="1"/>
</dbReference>
<dbReference type="STRING" id="1111735.GCA_000428045_03018"/>
<dbReference type="SUPFAM" id="SSF51261">
    <property type="entry name" value="Duplicated hybrid motif"/>
    <property type="match status" value="1"/>
</dbReference>
<comment type="caution">
    <text evidence="3">The sequence shown here is derived from an EMBL/GenBank/DDBJ whole genome shotgun (WGS) entry which is preliminary data.</text>
</comment>
<accession>A0A2N6CRL4</accession>
<reference evidence="3 4" key="1">
    <citation type="submission" date="2017-11" db="EMBL/GenBank/DDBJ databases">
        <title>Genome-resolved metagenomics identifies genetic mobility, metabolic interactions, and unexpected diversity in perchlorate-reducing communities.</title>
        <authorList>
            <person name="Barnum T.P."/>
            <person name="Figueroa I.A."/>
            <person name="Carlstrom C.I."/>
            <person name="Lucas L.N."/>
            <person name="Engelbrektson A.L."/>
            <person name="Coates J.D."/>
        </authorList>
    </citation>
    <scope>NUCLEOTIDE SEQUENCE [LARGE SCALE GENOMIC DNA]</scope>
    <source>
        <strain evidence="3">BM301</strain>
    </source>
</reference>
<evidence type="ECO:0000313" key="3">
    <source>
        <dbReference type="EMBL" id="PLX59734.1"/>
    </source>
</evidence>
<dbReference type="RefSeq" id="WP_273440800.1">
    <property type="nucleotide sequence ID" value="NZ_CAXXYC010000003.1"/>
</dbReference>
<protein>
    <submittedName>
        <fullName evidence="3">Peptidase M23</fullName>
    </submittedName>
</protein>
<proteinExistence type="predicted"/>
<dbReference type="InterPro" id="IPR016047">
    <property type="entry name" value="M23ase_b-sheet_dom"/>
</dbReference>
<gene>
    <name evidence="3" type="ORF">C0630_17555</name>
</gene>
<feature type="chain" id="PRO_5014788723" evidence="1">
    <location>
        <begin position="26"/>
        <end position="275"/>
    </location>
</feature>
<dbReference type="AlphaFoldDB" id="A0A2N6CRL4"/>
<dbReference type="InterPro" id="IPR050570">
    <property type="entry name" value="Cell_wall_metabolism_enzyme"/>
</dbReference>
<dbReference type="Pfam" id="PF01551">
    <property type="entry name" value="Peptidase_M23"/>
    <property type="match status" value="1"/>
</dbReference>
<feature type="domain" description="M23ase beta-sheet core" evidence="2">
    <location>
        <begin position="171"/>
        <end position="266"/>
    </location>
</feature>
<evidence type="ECO:0000313" key="4">
    <source>
        <dbReference type="Proteomes" id="UP000235015"/>
    </source>
</evidence>